<keyword evidence="6" id="KW-1185">Reference proteome</keyword>
<dbReference type="InterPro" id="IPR013921">
    <property type="entry name" value="Mediator_Med20"/>
</dbReference>
<evidence type="ECO:0000256" key="3">
    <source>
        <dbReference type="ARBA" id="ARBA00023242"/>
    </source>
</evidence>
<dbReference type="EMBL" id="MCGO01000011">
    <property type="protein sequence ID" value="ORY48527.1"/>
    <property type="molecule type" value="Genomic_DNA"/>
</dbReference>
<accession>A0A1Y2CNH4</accession>
<comment type="subcellular location">
    <subcellularLocation>
        <location evidence="1 4">Nucleus</location>
    </subcellularLocation>
</comment>
<protein>
    <recommendedName>
        <fullName evidence="4">Mediator of RNA polymerase II transcription subunit 20</fullName>
    </recommendedName>
    <alternativeName>
        <fullName evidence="4">Mediator complex subunit 20</fullName>
    </alternativeName>
</protein>
<keyword evidence="4" id="KW-0010">Activator</keyword>
<dbReference type="Pfam" id="PF08612">
    <property type="entry name" value="Med20"/>
    <property type="match status" value="1"/>
</dbReference>
<keyword evidence="4" id="KW-0804">Transcription</keyword>
<dbReference type="GO" id="GO:0006357">
    <property type="term" value="P:regulation of transcription by RNA polymerase II"/>
    <property type="evidence" value="ECO:0007669"/>
    <property type="project" value="InterPro"/>
</dbReference>
<keyword evidence="4" id="KW-0805">Transcription regulation</keyword>
<sequence>MLVRTLHFNQSWAADGSSHIHERLRNVYSAKGSFSPWALVCRLYLQQPKTASSSLDQVEQPAQKARHLYVLNSDESTAYSLLVDSDRSVFLKSGSELETIISKLKASWASRQAIRIDGLVYSLPNTNIIIKLGTLTIGTMSKGILLEVIVDGCQSDSESLMQIKSILQKLFSDISGYSALNLDAAVSKTLDLTGVEWLGKESSEDAYSSLTIMKLCDKLLS</sequence>
<reference evidence="5 6" key="1">
    <citation type="submission" date="2016-07" db="EMBL/GenBank/DDBJ databases">
        <title>Pervasive Adenine N6-methylation of Active Genes in Fungi.</title>
        <authorList>
            <consortium name="DOE Joint Genome Institute"/>
            <person name="Mondo S.J."/>
            <person name="Dannebaum R.O."/>
            <person name="Kuo R.C."/>
            <person name="Labutti K."/>
            <person name="Haridas S."/>
            <person name="Kuo A."/>
            <person name="Salamov A."/>
            <person name="Ahrendt S.R."/>
            <person name="Lipzen A."/>
            <person name="Sullivan W."/>
            <person name="Andreopoulos W.B."/>
            <person name="Clum A."/>
            <person name="Lindquist E."/>
            <person name="Daum C."/>
            <person name="Ramamoorthy G.K."/>
            <person name="Gryganskyi A."/>
            <person name="Culley D."/>
            <person name="Magnuson J.K."/>
            <person name="James T.Y."/>
            <person name="O'Malley M.A."/>
            <person name="Stajich J.E."/>
            <person name="Spatafora J.W."/>
            <person name="Visel A."/>
            <person name="Grigoriev I.V."/>
        </authorList>
    </citation>
    <scope>NUCLEOTIDE SEQUENCE [LARGE SCALE GENOMIC DNA]</scope>
    <source>
        <strain evidence="5 6">JEL800</strain>
    </source>
</reference>
<organism evidence="5 6">
    <name type="scientific">Rhizoclosmatium globosum</name>
    <dbReference type="NCBI Taxonomy" id="329046"/>
    <lineage>
        <taxon>Eukaryota</taxon>
        <taxon>Fungi</taxon>
        <taxon>Fungi incertae sedis</taxon>
        <taxon>Chytridiomycota</taxon>
        <taxon>Chytridiomycota incertae sedis</taxon>
        <taxon>Chytridiomycetes</taxon>
        <taxon>Chytridiales</taxon>
        <taxon>Chytriomycetaceae</taxon>
        <taxon>Rhizoclosmatium</taxon>
    </lineage>
</organism>
<comment type="caution">
    <text evidence="5">The sequence shown here is derived from an EMBL/GenBank/DDBJ whole genome shotgun (WGS) entry which is preliminary data.</text>
</comment>
<evidence type="ECO:0000313" key="5">
    <source>
        <dbReference type="EMBL" id="ORY48527.1"/>
    </source>
</evidence>
<evidence type="ECO:0000256" key="2">
    <source>
        <dbReference type="ARBA" id="ARBA00010743"/>
    </source>
</evidence>
<dbReference type="OrthoDB" id="1854899at2759"/>
<gene>
    <name evidence="4" type="primary">MED20</name>
    <name evidence="5" type="ORF">BCR33DRAFT_847916</name>
</gene>
<dbReference type="Proteomes" id="UP000193642">
    <property type="component" value="Unassembled WGS sequence"/>
</dbReference>
<comment type="subunit">
    <text evidence="4">Component of the Mediator complex.</text>
</comment>
<evidence type="ECO:0000256" key="1">
    <source>
        <dbReference type="ARBA" id="ARBA00004123"/>
    </source>
</evidence>
<dbReference type="AlphaFoldDB" id="A0A1Y2CNH4"/>
<dbReference type="GO" id="GO:0003712">
    <property type="term" value="F:transcription coregulator activity"/>
    <property type="evidence" value="ECO:0007669"/>
    <property type="project" value="InterPro"/>
</dbReference>
<comment type="similarity">
    <text evidence="2 4">Belongs to the Mediator complex subunit 20 family.</text>
</comment>
<name>A0A1Y2CNH4_9FUNG</name>
<evidence type="ECO:0000313" key="6">
    <source>
        <dbReference type="Proteomes" id="UP000193642"/>
    </source>
</evidence>
<dbReference type="GO" id="GO:0016592">
    <property type="term" value="C:mediator complex"/>
    <property type="evidence" value="ECO:0007669"/>
    <property type="project" value="InterPro"/>
</dbReference>
<proteinExistence type="inferred from homology"/>
<comment type="function">
    <text evidence="4">Component of the Mediator complex, a coactivator involved in the regulated transcription of nearly all RNA polymerase II-dependent genes. Mediator functions as a bridge to convey information from gene-specific regulatory proteins to the basal RNA polymerase II transcription machinery. Mediator is recruited to promoters by direct interactions with regulatory proteins and serves as a scaffold for the assembly of a functional preinitiation complex with RNA polymerase II and the general transcription factors.</text>
</comment>
<evidence type="ECO:0000256" key="4">
    <source>
        <dbReference type="RuleBase" id="RU364152"/>
    </source>
</evidence>
<keyword evidence="3 4" id="KW-0539">Nucleus</keyword>